<evidence type="ECO:0000256" key="1">
    <source>
        <dbReference type="SAM" id="MobiDB-lite"/>
    </source>
</evidence>
<evidence type="ECO:0000313" key="4">
    <source>
        <dbReference type="Proteomes" id="UP000050794"/>
    </source>
</evidence>
<accession>A0A183U7L6</accession>
<dbReference type="AlphaFoldDB" id="A0A183U7L6"/>
<gene>
    <name evidence="3" type="ORF">TCNE_LOCUS4486</name>
</gene>
<dbReference type="WBParaSite" id="TCNE_0000448601-mRNA-1">
    <property type="protein sequence ID" value="TCNE_0000448601-mRNA-1"/>
    <property type="gene ID" value="TCNE_0000448601"/>
</dbReference>
<dbReference type="SUPFAM" id="SSF49879">
    <property type="entry name" value="SMAD/FHA domain"/>
    <property type="match status" value="1"/>
</dbReference>
<reference evidence="3 4" key="2">
    <citation type="submission" date="2018-11" db="EMBL/GenBank/DDBJ databases">
        <authorList>
            <consortium name="Pathogen Informatics"/>
        </authorList>
    </citation>
    <scope>NUCLEOTIDE SEQUENCE [LARGE SCALE GENOMIC DNA]</scope>
</reference>
<dbReference type="InterPro" id="IPR017855">
    <property type="entry name" value="SMAD-like_dom_sf"/>
</dbReference>
<dbReference type="EMBL" id="UYWY01007706">
    <property type="protein sequence ID" value="VDM30274.1"/>
    <property type="molecule type" value="Genomic_DNA"/>
</dbReference>
<dbReference type="InterPro" id="IPR001132">
    <property type="entry name" value="SMAD_dom_Dwarfin-type"/>
</dbReference>
<dbReference type="Proteomes" id="UP000050794">
    <property type="component" value="Unassembled WGS sequence"/>
</dbReference>
<evidence type="ECO:0000259" key="2">
    <source>
        <dbReference type="PROSITE" id="PS51076"/>
    </source>
</evidence>
<feature type="region of interest" description="Disordered" evidence="1">
    <location>
        <begin position="1"/>
        <end position="44"/>
    </location>
</feature>
<dbReference type="GO" id="GO:0006355">
    <property type="term" value="P:regulation of DNA-templated transcription"/>
    <property type="evidence" value="ECO:0007669"/>
    <property type="project" value="InterPro"/>
</dbReference>
<reference evidence="5" key="1">
    <citation type="submission" date="2016-06" db="UniProtKB">
        <authorList>
            <consortium name="WormBaseParasite"/>
        </authorList>
    </citation>
    <scope>IDENTIFICATION</scope>
</reference>
<feature type="domain" description="MH2" evidence="2">
    <location>
        <begin position="56"/>
        <end position="75"/>
    </location>
</feature>
<dbReference type="PROSITE" id="PS51076">
    <property type="entry name" value="MH2"/>
    <property type="match status" value="1"/>
</dbReference>
<organism evidence="4 5">
    <name type="scientific">Toxocara canis</name>
    <name type="common">Canine roundworm</name>
    <dbReference type="NCBI Taxonomy" id="6265"/>
    <lineage>
        <taxon>Eukaryota</taxon>
        <taxon>Metazoa</taxon>
        <taxon>Ecdysozoa</taxon>
        <taxon>Nematoda</taxon>
        <taxon>Chromadorea</taxon>
        <taxon>Rhabditida</taxon>
        <taxon>Spirurina</taxon>
        <taxon>Ascaridomorpha</taxon>
        <taxon>Ascaridoidea</taxon>
        <taxon>Toxocaridae</taxon>
        <taxon>Toxocara</taxon>
    </lineage>
</organism>
<dbReference type="InterPro" id="IPR008984">
    <property type="entry name" value="SMAD_FHA_dom_sf"/>
</dbReference>
<keyword evidence="4" id="KW-1185">Reference proteome</keyword>
<dbReference type="GO" id="GO:0051239">
    <property type="term" value="P:regulation of multicellular organismal process"/>
    <property type="evidence" value="ECO:0007669"/>
    <property type="project" value="UniProtKB-ARBA"/>
</dbReference>
<dbReference type="GO" id="GO:0050793">
    <property type="term" value="P:regulation of developmental process"/>
    <property type="evidence" value="ECO:0007669"/>
    <property type="project" value="UniProtKB-ARBA"/>
</dbReference>
<name>A0A183U7L6_TOXCA</name>
<proteinExistence type="predicted"/>
<dbReference type="Gene3D" id="2.60.200.10">
    <property type="match status" value="1"/>
</dbReference>
<evidence type="ECO:0000313" key="5">
    <source>
        <dbReference type="WBParaSite" id="TCNE_0000448601-mRNA-1"/>
    </source>
</evidence>
<dbReference type="GO" id="GO:0009791">
    <property type="term" value="P:post-embryonic development"/>
    <property type="evidence" value="ECO:0007669"/>
    <property type="project" value="UniProtKB-ARBA"/>
</dbReference>
<sequence>MGSLVSNSSIEYSPYIDSPPQSYSSASPSSVFSEDGCEPMSSEMDTSFCYPEPDFWCSIGYYELNSRVGELFKVS</sequence>
<feature type="compositionally biased region" description="Polar residues" evidence="1">
    <location>
        <begin position="1"/>
        <end position="11"/>
    </location>
</feature>
<protein>
    <submittedName>
        <fullName evidence="5">MH2 domain-containing protein</fullName>
    </submittedName>
</protein>
<feature type="compositionally biased region" description="Low complexity" evidence="1">
    <location>
        <begin position="18"/>
        <end position="33"/>
    </location>
</feature>
<evidence type="ECO:0000313" key="3">
    <source>
        <dbReference type="EMBL" id="VDM30274.1"/>
    </source>
</evidence>